<feature type="domain" description="HTH tetR-type" evidence="5">
    <location>
        <begin position="25"/>
        <end position="85"/>
    </location>
</feature>
<evidence type="ECO:0000256" key="1">
    <source>
        <dbReference type="ARBA" id="ARBA00023015"/>
    </source>
</evidence>
<dbReference type="Gene3D" id="1.10.357.10">
    <property type="entry name" value="Tetracycline Repressor, domain 2"/>
    <property type="match status" value="1"/>
</dbReference>
<evidence type="ECO:0000313" key="6">
    <source>
        <dbReference type="EMBL" id="SHE51871.1"/>
    </source>
</evidence>
<dbReference type="EMBL" id="FQUL01000008">
    <property type="protein sequence ID" value="SHE51871.1"/>
    <property type="molecule type" value="Genomic_DNA"/>
</dbReference>
<proteinExistence type="predicted"/>
<keyword evidence="1" id="KW-0805">Transcription regulation</keyword>
<dbReference type="InterPro" id="IPR009057">
    <property type="entry name" value="Homeodomain-like_sf"/>
</dbReference>
<organism evidence="6 7">
    <name type="scientific">Ferrithrix thermotolerans DSM 19514</name>
    <dbReference type="NCBI Taxonomy" id="1121881"/>
    <lineage>
        <taxon>Bacteria</taxon>
        <taxon>Bacillati</taxon>
        <taxon>Actinomycetota</taxon>
        <taxon>Acidimicrobiia</taxon>
        <taxon>Acidimicrobiales</taxon>
        <taxon>Acidimicrobiaceae</taxon>
        <taxon>Ferrithrix</taxon>
    </lineage>
</organism>
<feature type="DNA-binding region" description="H-T-H motif" evidence="4">
    <location>
        <begin position="48"/>
        <end position="67"/>
    </location>
</feature>
<reference evidence="7" key="1">
    <citation type="submission" date="2016-11" db="EMBL/GenBank/DDBJ databases">
        <authorList>
            <person name="Varghese N."/>
            <person name="Submissions S."/>
        </authorList>
    </citation>
    <scope>NUCLEOTIDE SEQUENCE [LARGE SCALE GENOMIC DNA]</scope>
    <source>
        <strain evidence="7">DSM 19514</strain>
    </source>
</reference>
<keyword evidence="7" id="KW-1185">Reference proteome</keyword>
<dbReference type="PROSITE" id="PS50977">
    <property type="entry name" value="HTH_TETR_2"/>
    <property type="match status" value="1"/>
</dbReference>
<evidence type="ECO:0000259" key="5">
    <source>
        <dbReference type="PROSITE" id="PS50977"/>
    </source>
</evidence>
<keyword evidence="3" id="KW-0804">Transcription</keyword>
<dbReference type="Proteomes" id="UP000184295">
    <property type="component" value="Unassembled WGS sequence"/>
</dbReference>
<dbReference type="SUPFAM" id="SSF46689">
    <property type="entry name" value="Homeodomain-like"/>
    <property type="match status" value="1"/>
</dbReference>
<dbReference type="RefSeq" id="WP_072789038.1">
    <property type="nucleotide sequence ID" value="NZ_FQUL01000008.1"/>
</dbReference>
<dbReference type="SUPFAM" id="SSF48498">
    <property type="entry name" value="Tetracyclin repressor-like, C-terminal domain"/>
    <property type="match status" value="1"/>
</dbReference>
<dbReference type="AlphaFoldDB" id="A0A1M4U4W8"/>
<dbReference type="PROSITE" id="PS01081">
    <property type="entry name" value="HTH_TETR_1"/>
    <property type="match status" value="1"/>
</dbReference>
<dbReference type="PANTHER" id="PTHR43479">
    <property type="entry name" value="ACREF/ENVCD OPERON REPRESSOR-RELATED"/>
    <property type="match status" value="1"/>
</dbReference>
<protein>
    <submittedName>
        <fullName evidence="6">Transcriptional regulator, TetR family</fullName>
    </submittedName>
</protein>
<dbReference type="InterPro" id="IPR054129">
    <property type="entry name" value="DesT_TetR_C"/>
</dbReference>
<gene>
    <name evidence="6" type="ORF">SAMN02745225_00851</name>
</gene>
<dbReference type="InterPro" id="IPR023772">
    <property type="entry name" value="DNA-bd_HTH_TetR-type_CS"/>
</dbReference>
<dbReference type="OrthoDB" id="70491at2"/>
<sequence>MEEAMTNLNGTQQLSKARPARLCASDRRQILLDAAIATFGEKGYYATTMEEIAVAAGVTKPVIYQHFESKRDLYSAILKRINEDLVKTLKMSDEAYITKEERFTKGFEAYFRFVYENRAAFELMFSSRPRKDPEFREIVNQIDSHVASSISMEIDTSLDKDHRDLIATGVIAMAEGMAKRYLREHVPELDSNGEEIPFEDSIALMWARRMSSLIWNGLQSLQGQ</sequence>
<dbReference type="PANTHER" id="PTHR43479:SF11">
    <property type="entry name" value="ACREF_ENVCD OPERON REPRESSOR-RELATED"/>
    <property type="match status" value="1"/>
</dbReference>
<accession>A0A1M4U4W8</accession>
<evidence type="ECO:0000256" key="3">
    <source>
        <dbReference type="ARBA" id="ARBA00023163"/>
    </source>
</evidence>
<dbReference type="InterPro" id="IPR001647">
    <property type="entry name" value="HTH_TetR"/>
</dbReference>
<name>A0A1M4U4W8_9ACTN</name>
<dbReference type="InterPro" id="IPR050624">
    <property type="entry name" value="HTH-type_Tx_Regulator"/>
</dbReference>
<dbReference type="GO" id="GO:0003677">
    <property type="term" value="F:DNA binding"/>
    <property type="evidence" value="ECO:0007669"/>
    <property type="project" value="UniProtKB-UniRule"/>
</dbReference>
<evidence type="ECO:0000256" key="2">
    <source>
        <dbReference type="ARBA" id="ARBA00023125"/>
    </source>
</evidence>
<evidence type="ECO:0000256" key="4">
    <source>
        <dbReference type="PROSITE-ProRule" id="PRU00335"/>
    </source>
</evidence>
<dbReference type="PRINTS" id="PR00455">
    <property type="entry name" value="HTHTETR"/>
</dbReference>
<dbReference type="InterPro" id="IPR036271">
    <property type="entry name" value="Tet_transcr_reg_TetR-rel_C_sf"/>
</dbReference>
<dbReference type="STRING" id="1121881.SAMN02745225_00851"/>
<keyword evidence="2 4" id="KW-0238">DNA-binding</keyword>
<evidence type="ECO:0000313" key="7">
    <source>
        <dbReference type="Proteomes" id="UP000184295"/>
    </source>
</evidence>
<dbReference type="Pfam" id="PF00440">
    <property type="entry name" value="TetR_N"/>
    <property type="match status" value="1"/>
</dbReference>
<dbReference type="Pfam" id="PF21943">
    <property type="entry name" value="TetR_C_46"/>
    <property type="match status" value="1"/>
</dbReference>